<feature type="chain" id="PRO_5002882188" evidence="1">
    <location>
        <begin position="25"/>
        <end position="40"/>
    </location>
</feature>
<evidence type="ECO:0000256" key="1">
    <source>
        <dbReference type="SAM" id="SignalP"/>
    </source>
</evidence>
<dbReference type="Proteomes" id="UP000004535">
    <property type="component" value="Unassembled WGS sequence"/>
</dbReference>
<comment type="caution">
    <text evidence="2">The sequence shown here is derived from an EMBL/GenBank/DDBJ whole genome shotgun (WGS) entry which is preliminary data.</text>
</comment>
<proteinExistence type="predicted"/>
<keyword evidence="1" id="KW-0732">Signal</keyword>
<accession>B9C0L0</accession>
<reference evidence="2 3" key="1">
    <citation type="journal article" date="2012" name="J. Bacteriol.">
        <title>Draft Genome Sequence Determination for Cystic Fibrosis and Chronic Granulomatous Disease Burkholderia multivorans Isolates.</title>
        <authorList>
            <person name="Varga J.J."/>
            <person name="Losada L."/>
            <person name="Zelazny A.M."/>
            <person name="Brinkac L."/>
            <person name="Harkins D."/>
            <person name="Radune D."/>
            <person name="Hostetler J."/>
            <person name="Sampaio E.P."/>
            <person name="Ronning C.M."/>
            <person name="Nierman W.C."/>
            <person name="Greenberg D.E."/>
            <person name="Holland S.M."/>
            <person name="Goldberg J.B."/>
        </authorList>
    </citation>
    <scope>NUCLEOTIDE SEQUENCE [LARGE SCALE GENOMIC DNA]</scope>
    <source>
        <strain evidence="2 3">CGD2</strain>
    </source>
</reference>
<organism evidence="2 3">
    <name type="scientific">Burkholderia multivorans CGD2</name>
    <dbReference type="NCBI Taxonomy" id="513052"/>
    <lineage>
        <taxon>Bacteria</taxon>
        <taxon>Pseudomonadati</taxon>
        <taxon>Pseudomonadota</taxon>
        <taxon>Betaproteobacteria</taxon>
        <taxon>Burkholderiales</taxon>
        <taxon>Burkholderiaceae</taxon>
        <taxon>Burkholderia</taxon>
        <taxon>Burkholderia cepacia complex</taxon>
    </lineage>
</organism>
<gene>
    <name evidence="2" type="ORF">BURMUCGD2_3048</name>
</gene>
<sequence length="40" mass="4146">MMVPPSTKRRRRAGLPLIGRPALAALLQDFAAASLPAAGC</sequence>
<evidence type="ECO:0000313" key="3">
    <source>
        <dbReference type="Proteomes" id="UP000004535"/>
    </source>
</evidence>
<dbReference type="AlphaFoldDB" id="B9C0L0"/>
<dbReference type="EMBL" id="ACFC01000027">
    <property type="protein sequence ID" value="EEE03429.1"/>
    <property type="molecule type" value="Genomic_DNA"/>
</dbReference>
<evidence type="ECO:0000313" key="2">
    <source>
        <dbReference type="EMBL" id="EEE03429.1"/>
    </source>
</evidence>
<name>B9C0L0_9BURK</name>
<protein>
    <submittedName>
        <fullName evidence="2">Uncharacterized protein</fullName>
    </submittedName>
</protein>
<feature type="signal peptide" evidence="1">
    <location>
        <begin position="1"/>
        <end position="24"/>
    </location>
</feature>